<comment type="caution">
    <text evidence="3">The sequence shown here is derived from an EMBL/GenBank/DDBJ whole genome shotgun (WGS) entry which is preliminary data.</text>
</comment>
<dbReference type="EMBL" id="JAGSHT010000010">
    <property type="protein sequence ID" value="MBZ2196340.1"/>
    <property type="molecule type" value="Genomic_DNA"/>
</dbReference>
<protein>
    <submittedName>
        <fullName evidence="3">Extracellular solute-binding protein</fullName>
    </submittedName>
</protein>
<sequence length="436" mass="45989">MRATRGQFRVVVVGGAALALVLAACGGGEEDGDGGEGGGDEELSGTVSFIGSWSGDEQDSFLAMVAPWEEETGVTVEYTGTRDLSQQLTTGIASGNLPDIAGLPGPGPMNDWYGQGALQPLDFVDFDTYSGATPEGFADLGMSEDGTLIGVFTKAAVKGLIYYNTAVWTAEPPATWADLETAAGGLATGETAQWCVGLESGATSGWPATDWIEDIVLRQAGPDVYDQWVAGELAWSAPEITAAFETFGSVLENSYGGSDYIVNTAFGRGANPMFEDPPGCVLHHQASFITDFFVNEAGATPEQFDFFPFPDIDPQYTGGVTGGGDLIGMFNDTPEARSLIEYLLTPEAQQIWVERGGFISANSGVPLDVYPDETSMRSAEILQNAQTFRFDGSDNMPAAMSDAFNRAMVAFAQNPGDLDSILAGLDETQTDAYAAD</sequence>
<dbReference type="Gene3D" id="3.40.190.10">
    <property type="entry name" value="Periplasmic binding protein-like II"/>
    <property type="match status" value="2"/>
</dbReference>
<organism evidence="3 4">
    <name type="scientific">Occultella gossypii</name>
    <dbReference type="NCBI Taxonomy" id="2800820"/>
    <lineage>
        <taxon>Bacteria</taxon>
        <taxon>Bacillati</taxon>
        <taxon>Actinomycetota</taxon>
        <taxon>Actinomycetes</taxon>
        <taxon>Micrococcales</taxon>
        <taxon>Ruaniaceae</taxon>
        <taxon>Occultella</taxon>
    </lineage>
</organism>
<name>A0ABS7S7V8_9MICO</name>
<evidence type="ECO:0000256" key="2">
    <source>
        <dbReference type="ARBA" id="ARBA00022448"/>
    </source>
</evidence>
<dbReference type="InterPro" id="IPR050490">
    <property type="entry name" value="Bact_solute-bd_prot1"/>
</dbReference>
<evidence type="ECO:0000313" key="4">
    <source>
        <dbReference type="Proteomes" id="UP000826651"/>
    </source>
</evidence>
<dbReference type="PANTHER" id="PTHR43649">
    <property type="entry name" value="ARABINOSE-BINDING PROTEIN-RELATED"/>
    <property type="match status" value="1"/>
</dbReference>
<dbReference type="SUPFAM" id="SSF53850">
    <property type="entry name" value="Periplasmic binding protein-like II"/>
    <property type="match status" value="1"/>
</dbReference>
<dbReference type="InterPro" id="IPR006059">
    <property type="entry name" value="SBP"/>
</dbReference>
<dbReference type="PANTHER" id="PTHR43649:SF29">
    <property type="entry name" value="OSMOPROTECTIVE COMPOUNDS-BINDING PROTEIN GGTB"/>
    <property type="match status" value="1"/>
</dbReference>
<proteinExistence type="inferred from homology"/>
<keyword evidence="2" id="KW-0813">Transport</keyword>
<dbReference type="Pfam" id="PF13416">
    <property type="entry name" value="SBP_bac_8"/>
    <property type="match status" value="1"/>
</dbReference>
<dbReference type="PROSITE" id="PS51257">
    <property type="entry name" value="PROKAR_LIPOPROTEIN"/>
    <property type="match status" value="1"/>
</dbReference>
<evidence type="ECO:0000256" key="1">
    <source>
        <dbReference type="ARBA" id="ARBA00008520"/>
    </source>
</evidence>
<reference evidence="3 4" key="1">
    <citation type="submission" date="2021-04" db="EMBL/GenBank/DDBJ databases">
        <title>Ruania sp. nov., isolated from sandy soil of mangrove forest.</title>
        <authorList>
            <person name="Ge X."/>
            <person name="Huang R."/>
            <person name="Liu W."/>
        </authorList>
    </citation>
    <scope>NUCLEOTIDE SEQUENCE [LARGE SCALE GENOMIC DNA]</scope>
    <source>
        <strain evidence="3 4">N2-46</strain>
    </source>
</reference>
<gene>
    <name evidence="3" type="ORF">KCQ71_09270</name>
</gene>
<dbReference type="Proteomes" id="UP000826651">
    <property type="component" value="Unassembled WGS sequence"/>
</dbReference>
<keyword evidence="4" id="KW-1185">Reference proteome</keyword>
<accession>A0ABS7S7V8</accession>
<comment type="similarity">
    <text evidence="1">Belongs to the bacterial solute-binding protein 1 family.</text>
</comment>
<evidence type="ECO:0000313" key="3">
    <source>
        <dbReference type="EMBL" id="MBZ2196340.1"/>
    </source>
</evidence>
<dbReference type="RefSeq" id="WP_223405120.1">
    <property type="nucleotide sequence ID" value="NZ_JAGSHT010000010.1"/>
</dbReference>